<dbReference type="SUPFAM" id="SSF53335">
    <property type="entry name" value="S-adenosyl-L-methionine-dependent methyltransferases"/>
    <property type="match status" value="1"/>
</dbReference>
<evidence type="ECO:0000256" key="1">
    <source>
        <dbReference type="ARBA" id="ARBA00022603"/>
    </source>
</evidence>
<dbReference type="KEGG" id="cpi:Cpin_4190"/>
<dbReference type="GO" id="GO:0008168">
    <property type="term" value="F:methyltransferase activity"/>
    <property type="evidence" value="ECO:0007669"/>
    <property type="project" value="UniProtKB-KW"/>
</dbReference>
<evidence type="ECO:0000256" key="2">
    <source>
        <dbReference type="ARBA" id="ARBA00022679"/>
    </source>
</evidence>
<keyword evidence="3" id="KW-0949">S-adenosyl-L-methionine</keyword>
<reference evidence="5" key="1">
    <citation type="submission" date="2009-08" db="EMBL/GenBank/DDBJ databases">
        <title>The complete genome of Chitinophaga pinensis DSM 2588.</title>
        <authorList>
            <consortium name="US DOE Joint Genome Institute (JGI-PGF)"/>
            <person name="Lucas S."/>
            <person name="Copeland A."/>
            <person name="Lapidus A."/>
            <person name="Glavina del Rio T."/>
            <person name="Dalin E."/>
            <person name="Tice H."/>
            <person name="Bruce D."/>
            <person name="Goodwin L."/>
            <person name="Pitluck S."/>
            <person name="Kyrpides N."/>
            <person name="Mavromatis K."/>
            <person name="Ivanova N."/>
            <person name="Mikhailova N."/>
            <person name="Sims D."/>
            <person name="Meinche L."/>
            <person name="Brettin T."/>
            <person name="Detter J.C."/>
            <person name="Han C."/>
            <person name="Larimer F."/>
            <person name="Land M."/>
            <person name="Hauser L."/>
            <person name="Markowitz V."/>
            <person name="Cheng J.-F."/>
            <person name="Hugenholtz P."/>
            <person name="Woyke T."/>
            <person name="Wu D."/>
            <person name="Spring S."/>
            <person name="Klenk H.-P."/>
            <person name="Eisen J.A."/>
        </authorList>
    </citation>
    <scope>NUCLEOTIDE SEQUENCE [LARGE SCALE GENOMIC DNA]</scope>
    <source>
        <strain evidence="5">ATCC 43595 / DSM 2588 / LMG 13176 / NBRC 15968 / NCIMB 11800 / UQM 2034</strain>
    </source>
</reference>
<dbReference type="GO" id="GO:0032259">
    <property type="term" value="P:methylation"/>
    <property type="evidence" value="ECO:0007669"/>
    <property type="project" value="UniProtKB-KW"/>
</dbReference>
<dbReference type="Pfam" id="PF13489">
    <property type="entry name" value="Methyltransf_23"/>
    <property type="match status" value="1"/>
</dbReference>
<reference evidence="4 5" key="2">
    <citation type="journal article" date="2010" name="Stand. Genomic Sci.">
        <title>Complete genome sequence of Chitinophaga pinensis type strain (UQM 2034).</title>
        <authorList>
            <person name="Glavina Del Rio T."/>
            <person name="Abt B."/>
            <person name="Spring S."/>
            <person name="Lapidus A."/>
            <person name="Nolan M."/>
            <person name="Tice H."/>
            <person name="Copeland A."/>
            <person name="Cheng J.F."/>
            <person name="Chen F."/>
            <person name="Bruce D."/>
            <person name="Goodwin L."/>
            <person name="Pitluck S."/>
            <person name="Ivanova N."/>
            <person name="Mavromatis K."/>
            <person name="Mikhailova N."/>
            <person name="Pati A."/>
            <person name="Chen A."/>
            <person name="Palaniappan K."/>
            <person name="Land M."/>
            <person name="Hauser L."/>
            <person name="Chang Y.J."/>
            <person name="Jeffries C.D."/>
            <person name="Chain P."/>
            <person name="Saunders E."/>
            <person name="Detter J.C."/>
            <person name="Brettin T."/>
            <person name="Rohde M."/>
            <person name="Goker M."/>
            <person name="Bristow J."/>
            <person name="Eisen J.A."/>
            <person name="Markowitz V."/>
            <person name="Hugenholtz P."/>
            <person name="Kyrpides N.C."/>
            <person name="Klenk H.P."/>
            <person name="Lucas S."/>
        </authorList>
    </citation>
    <scope>NUCLEOTIDE SEQUENCE [LARGE SCALE GENOMIC DNA]</scope>
    <source>
        <strain evidence="5">ATCC 43595 / DSM 2588 / LMG 13176 / NBRC 15968 / NCIMB 11800 / UQM 2034</strain>
    </source>
</reference>
<sequence length="208" mass="23683">MDINNQTNYWDKVADQKVFTHPLDLPFLQQHIGKDAAILDYGCGYGRIVAELLAADYTNVTGFDTSEKLVQRGLDQQLPLQHVENVDVLPLSEATIDAVLLFAVLTCIPTNAGQQHLIDILYDKLRPGGIIYISDYYLQANTDRYTWYEGDKDNYGVFTLPEGATLRHHPREWIQTLLKRFTILDEQIISVKTMNGNPAEIFQLIARK</sequence>
<dbReference type="Gene3D" id="3.40.50.150">
    <property type="entry name" value="Vaccinia Virus protein VP39"/>
    <property type="match status" value="1"/>
</dbReference>
<evidence type="ECO:0000256" key="3">
    <source>
        <dbReference type="ARBA" id="ARBA00022691"/>
    </source>
</evidence>
<keyword evidence="1 4" id="KW-0489">Methyltransferase</keyword>
<gene>
    <name evidence="4" type="ordered locus">Cpin_4190</name>
</gene>
<dbReference type="CDD" id="cd02440">
    <property type="entry name" value="AdoMet_MTases"/>
    <property type="match status" value="1"/>
</dbReference>
<evidence type="ECO:0000313" key="5">
    <source>
        <dbReference type="Proteomes" id="UP000002215"/>
    </source>
</evidence>
<name>A0A979G6D8_CHIPD</name>
<organism evidence="4 5">
    <name type="scientific">Chitinophaga pinensis (strain ATCC 43595 / DSM 2588 / LMG 13176 / NBRC 15968 / NCIMB 11800 / UQM 2034)</name>
    <dbReference type="NCBI Taxonomy" id="485918"/>
    <lineage>
        <taxon>Bacteria</taxon>
        <taxon>Pseudomonadati</taxon>
        <taxon>Bacteroidota</taxon>
        <taxon>Chitinophagia</taxon>
        <taxon>Chitinophagales</taxon>
        <taxon>Chitinophagaceae</taxon>
        <taxon>Chitinophaga</taxon>
    </lineage>
</organism>
<proteinExistence type="predicted"/>
<protein>
    <submittedName>
        <fullName evidence="4">Methyltransferase type 12</fullName>
    </submittedName>
</protein>
<dbReference type="Proteomes" id="UP000002215">
    <property type="component" value="Chromosome"/>
</dbReference>
<accession>A0A979G6D8</accession>
<dbReference type="EMBL" id="CP001699">
    <property type="protein sequence ID" value="ACU61647.1"/>
    <property type="molecule type" value="Genomic_DNA"/>
</dbReference>
<dbReference type="OrthoDB" id="1524727at2"/>
<keyword evidence="2" id="KW-0808">Transferase</keyword>
<dbReference type="RefSeq" id="WP_012791818.1">
    <property type="nucleotide sequence ID" value="NC_013132.1"/>
</dbReference>
<dbReference type="PANTHER" id="PTHR43464:SF19">
    <property type="entry name" value="UBIQUINONE BIOSYNTHESIS O-METHYLTRANSFERASE, MITOCHONDRIAL"/>
    <property type="match status" value="1"/>
</dbReference>
<evidence type="ECO:0000313" key="4">
    <source>
        <dbReference type="EMBL" id="ACU61647.1"/>
    </source>
</evidence>
<dbReference type="AlphaFoldDB" id="A0A979G6D8"/>
<dbReference type="PANTHER" id="PTHR43464">
    <property type="entry name" value="METHYLTRANSFERASE"/>
    <property type="match status" value="1"/>
</dbReference>
<dbReference type="InterPro" id="IPR029063">
    <property type="entry name" value="SAM-dependent_MTases_sf"/>
</dbReference>